<dbReference type="OrthoDB" id="5194460at2"/>
<sequence>MTGRHRLPEDWQPERVEVTDHPSGAYAAEWSYPTVSGLRLVRIVRLDSGVEIFQAITDEEP</sequence>
<dbReference type="Proteomes" id="UP000199546">
    <property type="component" value="Unassembled WGS sequence"/>
</dbReference>
<dbReference type="AlphaFoldDB" id="A0A1I7B0G2"/>
<protein>
    <submittedName>
        <fullName evidence="1">Uncharacterized protein</fullName>
    </submittedName>
</protein>
<organism evidence="1 2">
    <name type="scientific">Geodermatophilus amargosae</name>
    <dbReference type="NCBI Taxonomy" id="1296565"/>
    <lineage>
        <taxon>Bacteria</taxon>
        <taxon>Bacillati</taxon>
        <taxon>Actinomycetota</taxon>
        <taxon>Actinomycetes</taxon>
        <taxon>Geodermatophilales</taxon>
        <taxon>Geodermatophilaceae</taxon>
        <taxon>Geodermatophilus</taxon>
    </lineage>
</organism>
<evidence type="ECO:0000313" key="2">
    <source>
        <dbReference type="Proteomes" id="UP000199546"/>
    </source>
</evidence>
<accession>A0A1I7B0G2</accession>
<reference evidence="2" key="1">
    <citation type="submission" date="2016-10" db="EMBL/GenBank/DDBJ databases">
        <authorList>
            <person name="Varghese N."/>
            <person name="Submissions S."/>
        </authorList>
    </citation>
    <scope>NUCLEOTIDE SEQUENCE [LARGE SCALE GENOMIC DNA]</scope>
    <source>
        <strain evidence="2">DSM 46136</strain>
    </source>
</reference>
<name>A0A1I7B0G2_9ACTN</name>
<keyword evidence="2" id="KW-1185">Reference proteome</keyword>
<gene>
    <name evidence="1" type="ORF">SAMN05660657_03208</name>
</gene>
<proteinExistence type="predicted"/>
<evidence type="ECO:0000313" key="1">
    <source>
        <dbReference type="EMBL" id="SFT80676.1"/>
    </source>
</evidence>
<dbReference type="EMBL" id="FPBA01000011">
    <property type="protein sequence ID" value="SFT80676.1"/>
    <property type="molecule type" value="Genomic_DNA"/>
</dbReference>
<dbReference type="RefSeq" id="WP_093580683.1">
    <property type="nucleotide sequence ID" value="NZ_FPBA01000011.1"/>
</dbReference>